<name>U5BWW0_9BACT</name>
<protein>
    <submittedName>
        <fullName evidence="1">Uncharacterized protein</fullName>
    </submittedName>
</protein>
<evidence type="ECO:0000313" key="2">
    <source>
        <dbReference type="Proteomes" id="UP000016843"/>
    </source>
</evidence>
<comment type="caution">
    <text evidence="1">The sequence shown here is derived from an EMBL/GenBank/DDBJ whole genome shotgun (WGS) entry which is preliminary data.</text>
</comment>
<reference evidence="1 2" key="1">
    <citation type="journal article" date="2013" name="Genome Announc.">
        <title>Draft Genome Sequence of the Psychrophilic and Alkaliphilic Rhodonellum psychrophilum Strain GCM71T.</title>
        <authorList>
            <person name="Hauptmann A.L."/>
            <person name="Glaring M.A."/>
            <person name="Hallin P.F."/>
            <person name="Prieme A."/>
            <person name="Stougaard P."/>
        </authorList>
    </citation>
    <scope>NUCLEOTIDE SEQUENCE [LARGE SCALE GENOMIC DNA]</scope>
    <source>
        <strain evidence="1 2">GCM71</strain>
    </source>
</reference>
<gene>
    <name evidence="1" type="ORF">P872_20830</name>
</gene>
<dbReference type="AlphaFoldDB" id="U5BWW0"/>
<organism evidence="1 2">
    <name type="scientific">Rhodonellum psychrophilum GCM71 = DSM 17998</name>
    <dbReference type="NCBI Taxonomy" id="1123057"/>
    <lineage>
        <taxon>Bacteria</taxon>
        <taxon>Pseudomonadati</taxon>
        <taxon>Bacteroidota</taxon>
        <taxon>Cytophagia</taxon>
        <taxon>Cytophagales</taxon>
        <taxon>Cytophagaceae</taxon>
        <taxon>Rhodonellum</taxon>
    </lineage>
</organism>
<accession>U5BWW0</accession>
<sequence length="62" mass="7168">MSISSTGILPNWFYKMQYFGIMDSANVVPHFRKPTEYSGTFGFCRQAKPKIKNQKNLNFTNS</sequence>
<evidence type="ECO:0000313" key="1">
    <source>
        <dbReference type="EMBL" id="ERM81111.1"/>
    </source>
</evidence>
<dbReference type="Proteomes" id="UP000016843">
    <property type="component" value="Unassembled WGS sequence"/>
</dbReference>
<dbReference type="EMBL" id="AWXR01000062">
    <property type="protein sequence ID" value="ERM81111.1"/>
    <property type="molecule type" value="Genomic_DNA"/>
</dbReference>
<keyword evidence="2" id="KW-1185">Reference proteome</keyword>
<proteinExistence type="predicted"/>